<reference evidence="1 2" key="1">
    <citation type="submission" date="2018-07" db="EMBL/GenBank/DDBJ databases">
        <title>A high quality draft genome assembly of the barn swallow (H. rustica rustica).</title>
        <authorList>
            <person name="Formenti G."/>
            <person name="Chiara M."/>
            <person name="Poveda L."/>
            <person name="Francoijs K.-J."/>
            <person name="Bonisoli-Alquati A."/>
            <person name="Canova L."/>
            <person name="Gianfranceschi L."/>
            <person name="Horner D.S."/>
            <person name="Saino N."/>
        </authorList>
    </citation>
    <scope>NUCLEOTIDE SEQUENCE [LARGE SCALE GENOMIC DNA]</scope>
    <source>
        <strain evidence="1">Chelidonia</strain>
        <tissue evidence="1">Blood</tissue>
    </source>
</reference>
<proteinExistence type="predicted"/>
<sequence>MSSLGALCHYSSLASPTKVRGAEAGVQEENLGDASSLDGDESPQEFLIDYKNILELILFNVIDDLDEGMECTPIKFASEDTKSGGRVELLQCCRLQDKWLESCPVEKDLGVLVDSQLDMSQCVPRWPRRAMASWLVSRTV</sequence>
<gene>
    <name evidence="1" type="ORF">DUI87_10201</name>
</gene>
<evidence type="ECO:0000313" key="1">
    <source>
        <dbReference type="EMBL" id="RMC12677.1"/>
    </source>
</evidence>
<accession>A0A3M0KZW0</accession>
<dbReference type="OrthoDB" id="8939918at2759"/>
<comment type="caution">
    <text evidence="1">The sequence shown here is derived from an EMBL/GenBank/DDBJ whole genome shotgun (WGS) entry which is preliminary data.</text>
</comment>
<dbReference type="AlphaFoldDB" id="A0A3M0KZW0"/>
<dbReference type="EMBL" id="QRBI01000106">
    <property type="protein sequence ID" value="RMC12677.1"/>
    <property type="molecule type" value="Genomic_DNA"/>
</dbReference>
<keyword evidence="2" id="KW-1185">Reference proteome</keyword>
<evidence type="ECO:0000313" key="2">
    <source>
        <dbReference type="Proteomes" id="UP000269221"/>
    </source>
</evidence>
<dbReference type="STRING" id="333673.A0A3M0KZW0"/>
<name>A0A3M0KZW0_HIRRU</name>
<dbReference type="Proteomes" id="UP000269221">
    <property type="component" value="Unassembled WGS sequence"/>
</dbReference>
<protein>
    <submittedName>
        <fullName evidence="1">Uncharacterized protein</fullName>
    </submittedName>
</protein>
<organism evidence="1 2">
    <name type="scientific">Hirundo rustica rustica</name>
    <dbReference type="NCBI Taxonomy" id="333673"/>
    <lineage>
        <taxon>Eukaryota</taxon>
        <taxon>Metazoa</taxon>
        <taxon>Chordata</taxon>
        <taxon>Craniata</taxon>
        <taxon>Vertebrata</taxon>
        <taxon>Euteleostomi</taxon>
        <taxon>Archelosauria</taxon>
        <taxon>Archosauria</taxon>
        <taxon>Dinosauria</taxon>
        <taxon>Saurischia</taxon>
        <taxon>Theropoda</taxon>
        <taxon>Coelurosauria</taxon>
        <taxon>Aves</taxon>
        <taxon>Neognathae</taxon>
        <taxon>Neoaves</taxon>
        <taxon>Telluraves</taxon>
        <taxon>Australaves</taxon>
        <taxon>Passeriformes</taxon>
        <taxon>Sylvioidea</taxon>
        <taxon>Hirundinidae</taxon>
        <taxon>Hirundo</taxon>
    </lineage>
</organism>